<evidence type="ECO:0000313" key="1">
    <source>
        <dbReference type="EMBL" id="HAW77948.1"/>
    </source>
</evidence>
<evidence type="ECO:0000313" key="2">
    <source>
        <dbReference type="Proteomes" id="UP000263517"/>
    </source>
</evidence>
<dbReference type="AlphaFoldDB" id="A0A350P9I1"/>
<organism evidence="1 2">
    <name type="scientific">Alteromonas australica</name>
    <dbReference type="NCBI Taxonomy" id="589873"/>
    <lineage>
        <taxon>Bacteria</taxon>
        <taxon>Pseudomonadati</taxon>
        <taxon>Pseudomonadota</taxon>
        <taxon>Gammaproteobacteria</taxon>
        <taxon>Alteromonadales</taxon>
        <taxon>Alteromonadaceae</taxon>
        <taxon>Alteromonas/Salinimonas group</taxon>
        <taxon>Alteromonas</taxon>
    </lineage>
</organism>
<dbReference type="EMBL" id="DNAN01000690">
    <property type="protein sequence ID" value="HAW77948.1"/>
    <property type="molecule type" value="Genomic_DNA"/>
</dbReference>
<sequence>MLKPGKKIRSHGGNFVYEILGPVCILYDREELPWPCCSLKWRGKQPYWNRQGKRFVPDLAASRCGAYAVSAQDLWGNSWEQVLILYDQRLHKKEKEFWYWKGPACKSPPEYEEN</sequence>
<proteinExistence type="predicted"/>
<accession>A0A350P9I1</accession>
<gene>
    <name evidence="1" type="ORF">DCW74_19700</name>
</gene>
<comment type="caution">
    <text evidence="1">The sequence shown here is derived from an EMBL/GenBank/DDBJ whole genome shotgun (WGS) entry which is preliminary data.</text>
</comment>
<protein>
    <submittedName>
        <fullName evidence="1">Uncharacterized protein</fullName>
    </submittedName>
</protein>
<dbReference type="Proteomes" id="UP000263517">
    <property type="component" value="Unassembled WGS sequence"/>
</dbReference>
<reference evidence="1 2" key="1">
    <citation type="journal article" date="2018" name="Nat. Biotechnol.">
        <title>A standardized bacterial taxonomy based on genome phylogeny substantially revises the tree of life.</title>
        <authorList>
            <person name="Parks D.H."/>
            <person name="Chuvochina M."/>
            <person name="Waite D.W."/>
            <person name="Rinke C."/>
            <person name="Skarshewski A."/>
            <person name="Chaumeil P.A."/>
            <person name="Hugenholtz P."/>
        </authorList>
    </citation>
    <scope>NUCLEOTIDE SEQUENCE [LARGE SCALE GENOMIC DNA]</scope>
    <source>
        <strain evidence="1">UBA11978</strain>
    </source>
</reference>
<name>A0A350P9I1_9ALTE</name>